<proteinExistence type="predicted"/>
<evidence type="ECO:0000313" key="1">
    <source>
        <dbReference type="EMBL" id="CAG8446829.1"/>
    </source>
</evidence>
<gene>
    <name evidence="1" type="ORF">SCALOS_LOCUS975</name>
</gene>
<name>A0ACA9K1T7_9GLOM</name>
<dbReference type="EMBL" id="CAJVPM010000552">
    <property type="protein sequence ID" value="CAG8446829.1"/>
    <property type="molecule type" value="Genomic_DNA"/>
</dbReference>
<accession>A0ACA9K1T7</accession>
<reference evidence="1" key="1">
    <citation type="submission" date="2021-06" db="EMBL/GenBank/DDBJ databases">
        <authorList>
            <person name="Kallberg Y."/>
            <person name="Tangrot J."/>
            <person name="Rosling A."/>
        </authorList>
    </citation>
    <scope>NUCLEOTIDE SEQUENCE</scope>
    <source>
        <strain evidence="1">AU212A</strain>
    </source>
</reference>
<evidence type="ECO:0000313" key="2">
    <source>
        <dbReference type="Proteomes" id="UP000789860"/>
    </source>
</evidence>
<organism evidence="1 2">
    <name type="scientific">Scutellospora calospora</name>
    <dbReference type="NCBI Taxonomy" id="85575"/>
    <lineage>
        <taxon>Eukaryota</taxon>
        <taxon>Fungi</taxon>
        <taxon>Fungi incertae sedis</taxon>
        <taxon>Mucoromycota</taxon>
        <taxon>Glomeromycotina</taxon>
        <taxon>Glomeromycetes</taxon>
        <taxon>Diversisporales</taxon>
        <taxon>Gigasporaceae</taxon>
        <taxon>Scutellospora</taxon>
    </lineage>
</organism>
<keyword evidence="2" id="KW-1185">Reference proteome</keyword>
<protein>
    <submittedName>
        <fullName evidence="1">9604_t:CDS:1</fullName>
    </submittedName>
</protein>
<comment type="caution">
    <text evidence="1">The sequence shown here is derived from an EMBL/GenBank/DDBJ whole genome shotgun (WGS) entry which is preliminary data.</text>
</comment>
<sequence length="284" mass="33573">MNNEKYYNESNEEDCNKNNEWYYNKNNEGCYDKNNEEYYNKNNEGNNKEYNYYDIELEYIDTDLKLVERNISLEIEHIEVESNSYLARTDSSNLSKVLQLSTIQHKKRAKKSKDSLVKPFYEDLNSQASVLSKNQLKEILINAKDRVMQSMREHAYNDKKICYISFTTDIWTSDNDDFKISYLLYPHTAEQLANKIIEILNKFQLISKVVYCTADNGVNIKSCLRKLEDRYNIFKNFCFGHTLNLVVNDVLKRCLKIINIIKKYKDIVSHFSGSPKQKQFLLIA</sequence>
<dbReference type="Proteomes" id="UP000789860">
    <property type="component" value="Unassembled WGS sequence"/>
</dbReference>